<dbReference type="Pfam" id="PF11103">
    <property type="entry name" value="DUF2887"/>
    <property type="match status" value="1"/>
</dbReference>
<keyword evidence="2" id="KW-1185">Reference proteome</keyword>
<dbReference type="RefSeq" id="WP_229491029.1">
    <property type="nucleotide sequence ID" value="NZ_JAIVFQ010000166.1"/>
</dbReference>
<sequence>MKRDTIYYQIFKRFPWFIFELVDYRTEQAQNYRFESVEVKETAFRIDGVFLPPEGTTPRTIFFAEVQFQKDEALYHRFFTESMMYLNRNQSQYDDWYCVVIFPSRSFEPSDTRTHRLFLNSDQVQRIYLDELGTPNQQSIGINLMQLTIASEKAIAQQAKQLIKQVQLESKDSLTKNEIIDIITTIAVYKFSSLSREEVEAMLGLTLEQTRVYQEAKAEGREEREAEMLLEQTRIYQEAKAEGREEILKATVPLLLKTGMSVEQIAQQLNVDLESVQSAAQQSA</sequence>
<dbReference type="NCBIfam" id="TIGR01784">
    <property type="entry name" value="T_den_put_tspse"/>
    <property type="match status" value="1"/>
</dbReference>
<comment type="caution">
    <text evidence="1">The sequence shown here is derived from an EMBL/GenBank/DDBJ whole genome shotgun (WGS) entry which is preliminary data.</text>
</comment>
<gene>
    <name evidence="1" type="ORF">LC586_38530</name>
</gene>
<evidence type="ECO:0000313" key="2">
    <source>
        <dbReference type="Proteomes" id="UP001199525"/>
    </source>
</evidence>
<name>A0ABS8IMA4_9NOSO</name>
<dbReference type="Proteomes" id="UP001199525">
    <property type="component" value="Unassembled WGS sequence"/>
</dbReference>
<organism evidence="1 2">
    <name type="scientific">Nostoc favosum CHAB5714</name>
    <dbReference type="NCBI Taxonomy" id="2780399"/>
    <lineage>
        <taxon>Bacteria</taxon>
        <taxon>Bacillati</taxon>
        <taxon>Cyanobacteriota</taxon>
        <taxon>Cyanophyceae</taxon>
        <taxon>Nostocales</taxon>
        <taxon>Nostocaceae</taxon>
        <taxon>Nostoc</taxon>
        <taxon>Nostoc favosum</taxon>
    </lineage>
</organism>
<dbReference type="EMBL" id="JAIVFQ010000166">
    <property type="protein sequence ID" value="MCC5604876.1"/>
    <property type="molecule type" value="Genomic_DNA"/>
</dbReference>
<dbReference type="PANTHER" id="PTHR35586">
    <property type="entry name" value="SLL1691 PROTEIN"/>
    <property type="match status" value="1"/>
</dbReference>
<dbReference type="PANTHER" id="PTHR35586:SF2">
    <property type="entry name" value="SLL1542 PROTEIN"/>
    <property type="match status" value="1"/>
</dbReference>
<proteinExistence type="predicted"/>
<evidence type="ECO:0000313" key="1">
    <source>
        <dbReference type="EMBL" id="MCC5604876.1"/>
    </source>
</evidence>
<dbReference type="InterPro" id="IPR010106">
    <property type="entry name" value="RpnA"/>
</dbReference>
<dbReference type="InterPro" id="IPR022573">
    <property type="entry name" value="DUF2887"/>
</dbReference>
<accession>A0ABS8IMA4</accession>
<reference evidence="1 2" key="1">
    <citation type="journal article" date="2021" name="Microorganisms">
        <title>Genome Evolution of Filamentous Cyanobacterium Nostoc Species: From Facultative Symbiosis to Free Living.</title>
        <authorList>
            <person name="Huo D."/>
            <person name="Li H."/>
            <person name="Cai F."/>
            <person name="Guo X."/>
            <person name="Qiao Z."/>
            <person name="Wang W."/>
            <person name="Yu G."/>
            <person name="Li R."/>
        </authorList>
    </citation>
    <scope>NUCLEOTIDE SEQUENCE [LARGE SCALE GENOMIC DNA]</scope>
    <source>
        <strain evidence="1 2">CHAB 5714</strain>
    </source>
</reference>
<protein>
    <submittedName>
        <fullName evidence="1">Rpn family recombination-promoting nuclease/putative transposase</fullName>
    </submittedName>
</protein>